<accession>A0A4Z2HPC8</accession>
<feature type="chain" id="PRO_5021329540" evidence="1">
    <location>
        <begin position="21"/>
        <end position="165"/>
    </location>
</feature>
<comment type="caution">
    <text evidence="2">The sequence shown here is derived from an EMBL/GenBank/DDBJ whole genome shotgun (WGS) entry which is preliminary data.</text>
</comment>
<feature type="signal peptide" evidence="1">
    <location>
        <begin position="1"/>
        <end position="20"/>
    </location>
</feature>
<dbReference type="EMBL" id="SRLO01000216">
    <property type="protein sequence ID" value="TNN66632.1"/>
    <property type="molecule type" value="Genomic_DNA"/>
</dbReference>
<proteinExistence type="predicted"/>
<evidence type="ECO:0000256" key="1">
    <source>
        <dbReference type="SAM" id="SignalP"/>
    </source>
</evidence>
<dbReference type="Proteomes" id="UP000314294">
    <property type="component" value="Unassembled WGS sequence"/>
</dbReference>
<dbReference type="AlphaFoldDB" id="A0A4Z2HPC8"/>
<name>A0A4Z2HPC8_9TELE</name>
<sequence>MGSVPAISVLILAIVVPALAGYIELNNVRPEGALPERQQGLCQPSGGTQDHTLLLRVTAVSIMQFIYYTERRKSFSEVFKFHPDPCQQDANAVNAFHVHFKTNSLLLVSEAAAVCRIPMQHICHLPSFHVVRSLTHCMSLIPRSLLQFSGGSPAPACPRHNSMAA</sequence>
<evidence type="ECO:0000313" key="2">
    <source>
        <dbReference type="EMBL" id="TNN66632.1"/>
    </source>
</evidence>
<organism evidence="2 3">
    <name type="scientific">Liparis tanakae</name>
    <name type="common">Tanaka's snailfish</name>
    <dbReference type="NCBI Taxonomy" id="230148"/>
    <lineage>
        <taxon>Eukaryota</taxon>
        <taxon>Metazoa</taxon>
        <taxon>Chordata</taxon>
        <taxon>Craniata</taxon>
        <taxon>Vertebrata</taxon>
        <taxon>Euteleostomi</taxon>
        <taxon>Actinopterygii</taxon>
        <taxon>Neopterygii</taxon>
        <taxon>Teleostei</taxon>
        <taxon>Neoteleostei</taxon>
        <taxon>Acanthomorphata</taxon>
        <taxon>Eupercaria</taxon>
        <taxon>Perciformes</taxon>
        <taxon>Cottioidei</taxon>
        <taxon>Cottales</taxon>
        <taxon>Liparidae</taxon>
        <taxon>Liparis</taxon>
    </lineage>
</organism>
<keyword evidence="3" id="KW-1185">Reference proteome</keyword>
<reference evidence="2 3" key="1">
    <citation type="submission" date="2019-03" db="EMBL/GenBank/DDBJ databases">
        <title>First draft genome of Liparis tanakae, snailfish: a comprehensive survey of snailfish specific genes.</title>
        <authorList>
            <person name="Kim W."/>
            <person name="Song I."/>
            <person name="Jeong J.-H."/>
            <person name="Kim D."/>
            <person name="Kim S."/>
            <person name="Ryu S."/>
            <person name="Song J.Y."/>
            <person name="Lee S.K."/>
        </authorList>
    </citation>
    <scope>NUCLEOTIDE SEQUENCE [LARGE SCALE GENOMIC DNA]</scope>
    <source>
        <tissue evidence="2">Muscle</tissue>
    </source>
</reference>
<protein>
    <submittedName>
        <fullName evidence="2">Uncharacterized protein</fullName>
    </submittedName>
</protein>
<keyword evidence="1" id="KW-0732">Signal</keyword>
<evidence type="ECO:0000313" key="3">
    <source>
        <dbReference type="Proteomes" id="UP000314294"/>
    </source>
</evidence>
<gene>
    <name evidence="2" type="ORF">EYF80_023166</name>
</gene>